<gene>
    <name evidence="1" type="ORF">RDI58_034681</name>
</gene>
<organism evidence="1 2">
    <name type="scientific">Solanum bulbocastanum</name>
    <name type="common">Wild potato</name>
    <dbReference type="NCBI Taxonomy" id="147425"/>
    <lineage>
        <taxon>Eukaryota</taxon>
        <taxon>Viridiplantae</taxon>
        <taxon>Streptophyta</taxon>
        <taxon>Embryophyta</taxon>
        <taxon>Tracheophyta</taxon>
        <taxon>Spermatophyta</taxon>
        <taxon>Magnoliopsida</taxon>
        <taxon>eudicotyledons</taxon>
        <taxon>Gunneridae</taxon>
        <taxon>Pentapetalae</taxon>
        <taxon>asterids</taxon>
        <taxon>lamiids</taxon>
        <taxon>Solanales</taxon>
        <taxon>Solanaceae</taxon>
        <taxon>Solanoideae</taxon>
        <taxon>Solaneae</taxon>
        <taxon>Solanum</taxon>
    </lineage>
</organism>
<keyword evidence="2" id="KW-1185">Reference proteome</keyword>
<evidence type="ECO:0000313" key="2">
    <source>
        <dbReference type="Proteomes" id="UP001371456"/>
    </source>
</evidence>
<proteinExistence type="predicted"/>
<dbReference type="Proteomes" id="UP001371456">
    <property type="component" value="Unassembled WGS sequence"/>
</dbReference>
<dbReference type="EMBL" id="JBANQN010001276">
    <property type="protein sequence ID" value="KAK6768074.1"/>
    <property type="molecule type" value="Genomic_DNA"/>
</dbReference>
<comment type="caution">
    <text evidence="1">The sequence shown here is derived from an EMBL/GenBank/DDBJ whole genome shotgun (WGS) entry which is preliminary data.</text>
</comment>
<name>A0AAN8SFM2_SOLBU</name>
<sequence>MFRLIFLLM</sequence>
<accession>A0AAN8SFM2</accession>
<evidence type="ECO:0000313" key="1">
    <source>
        <dbReference type="EMBL" id="KAK6768074.1"/>
    </source>
</evidence>
<reference evidence="1 2" key="1">
    <citation type="submission" date="2024-02" db="EMBL/GenBank/DDBJ databases">
        <title>de novo genome assembly of Solanum bulbocastanum strain 11H21.</title>
        <authorList>
            <person name="Hosaka A.J."/>
        </authorList>
    </citation>
    <scope>NUCLEOTIDE SEQUENCE [LARGE SCALE GENOMIC DNA]</scope>
    <source>
        <tissue evidence="1">Young leaves</tissue>
    </source>
</reference>
<protein>
    <submittedName>
        <fullName evidence="1">Uncharacterized protein</fullName>
    </submittedName>
</protein>